<feature type="domain" description="Phorbol-ester/DAG-type" evidence="6">
    <location>
        <begin position="305"/>
        <end position="358"/>
    </location>
</feature>
<dbReference type="InterPro" id="IPR046349">
    <property type="entry name" value="C1-like_sf"/>
</dbReference>
<evidence type="ECO:0000313" key="8">
    <source>
        <dbReference type="EMBL" id="ESQ51555.1"/>
    </source>
</evidence>
<dbReference type="SMART" id="SM00109">
    <property type="entry name" value="C1"/>
    <property type="match status" value="5"/>
</dbReference>
<dbReference type="eggNOG" id="ENOG502RANS">
    <property type="taxonomic scope" value="Eukaryota"/>
</dbReference>
<dbReference type="KEGG" id="eus:EUTSA_v10016296mg"/>
<dbReference type="GO" id="GO:0008270">
    <property type="term" value="F:zinc ion binding"/>
    <property type="evidence" value="ECO:0007669"/>
    <property type="project" value="UniProtKB-KW"/>
</dbReference>
<dbReference type="PROSITE" id="PS50089">
    <property type="entry name" value="ZF_RING_2"/>
    <property type="match status" value="1"/>
</dbReference>
<dbReference type="Gramene" id="ESQ51555">
    <property type="protein sequence ID" value="ESQ51555"/>
    <property type="gene ID" value="EUTSA_v10016296mg"/>
</dbReference>
<keyword evidence="9" id="KW-1185">Reference proteome</keyword>
<reference evidence="8 9" key="1">
    <citation type="journal article" date="2013" name="Front. Plant Sci.">
        <title>The Reference Genome of the Halophytic Plant Eutrema salsugineum.</title>
        <authorList>
            <person name="Yang R."/>
            <person name="Jarvis D.E."/>
            <person name="Chen H."/>
            <person name="Beilstein M.A."/>
            <person name="Grimwood J."/>
            <person name="Jenkins J."/>
            <person name="Shu S."/>
            <person name="Prochnik S."/>
            <person name="Xin M."/>
            <person name="Ma C."/>
            <person name="Schmutz J."/>
            <person name="Wing R.A."/>
            <person name="Mitchell-Olds T."/>
            <person name="Schumaker K.S."/>
            <person name="Wang X."/>
        </authorList>
    </citation>
    <scope>NUCLEOTIDE SEQUENCE [LARGE SCALE GENOMIC DNA]</scope>
</reference>
<feature type="domain" description="RING-type" evidence="7">
    <location>
        <begin position="541"/>
        <end position="599"/>
    </location>
</feature>
<dbReference type="EMBL" id="KI517385">
    <property type="protein sequence ID" value="ESQ51555.1"/>
    <property type="molecule type" value="Genomic_DNA"/>
</dbReference>
<evidence type="ECO:0000259" key="6">
    <source>
        <dbReference type="PROSITE" id="PS50081"/>
    </source>
</evidence>
<evidence type="ECO:0000259" key="7">
    <source>
        <dbReference type="PROSITE" id="PS50089"/>
    </source>
</evidence>
<gene>
    <name evidence="8" type="ORF">EUTSA_v10016296mg</name>
</gene>
<keyword evidence="2" id="KW-0677">Repeat</keyword>
<dbReference type="AlphaFoldDB" id="V4LM05"/>
<dbReference type="InterPro" id="IPR013083">
    <property type="entry name" value="Znf_RING/FYVE/PHD"/>
</dbReference>
<dbReference type="InterPro" id="IPR004146">
    <property type="entry name" value="DC1"/>
</dbReference>
<accession>V4LM05</accession>
<dbReference type="OMA" id="SHCGEIC"/>
<dbReference type="Proteomes" id="UP000030689">
    <property type="component" value="Unassembled WGS sequence"/>
</dbReference>
<protein>
    <recommendedName>
        <fullName evidence="10">Phorbol-ester/DAG-type domain-containing protein</fullName>
    </recommendedName>
</protein>
<name>V4LM05_EUTSA</name>
<dbReference type="SUPFAM" id="SSF57903">
    <property type="entry name" value="FYVE/PHD zinc finger"/>
    <property type="match status" value="1"/>
</dbReference>
<proteinExistence type="predicted"/>
<sequence length="751" mass="85894">MALQTLKHFSHECDLTCPETVTGSVCNICHKDELVEFECKPCNFDLCLSCSELPEKVYHDFHPEHPLEFCQFKYDRKPKYVVCSGCGEMSCGSFYKCKTCEIYLDLGCALRVNISDAWDVEELLHDSHCHLLRRCRPGSDAKGSCLLCELPVSPSSICYGCVHCYSFVHHKCFDLPMEIQHPVHPAHPLTRLSYQRTCGGRISCVACTLTIFGVPYSCIECGIDLHLRCADSLLRGLMHESHKHRLFYVATDARYAIDKRSPCQICMGTSTLSLDSYYYCVECEMNFHFECLGIPKSLVKKSFHIHPLVCKTFLGNDESLEYCGVCETVVHAGHHAYSCQECDYLGHIECILRKENPSPLYLKDLYLCGREDVTRATNQESGETNILDSKLMVDDVLHIHVMRPIHMSELSEDVNCHICCGKICGNPCKCTSCEFQTHDFCAELGQPWKNRLLHWEHPLTLLPNPPKQESENCSKCRESLWGFILLCRICNFVIDIKCALRGKHSLGMLGKQIIGEWEGQYISDMHDIVQVMVSRSYMTDCAICFEKLYGKALSCITCGEIYHSRCIEFWRESIYDHPFHSDHMLSMRATSGGNCIACKMNIPKHGYSCYSCNISFHIECIKAGGISKIKSHSHYLYNFWMEDLRLTQACSVCAKPCGVSFYGCVDFKSQKHQHSVEDRYTSDRRRCSLCRSECSSGDNIYICKQCDDLFHIECLMPMEDRKAATEEEQRSDIYLMYLERDLLDVLEDTES</sequence>
<organism evidence="8 9">
    <name type="scientific">Eutrema salsugineum</name>
    <name type="common">Saltwater cress</name>
    <name type="synonym">Sisymbrium salsugineum</name>
    <dbReference type="NCBI Taxonomy" id="72664"/>
    <lineage>
        <taxon>Eukaryota</taxon>
        <taxon>Viridiplantae</taxon>
        <taxon>Streptophyta</taxon>
        <taxon>Embryophyta</taxon>
        <taxon>Tracheophyta</taxon>
        <taxon>Spermatophyta</taxon>
        <taxon>Magnoliopsida</taxon>
        <taxon>eudicotyledons</taxon>
        <taxon>Gunneridae</taxon>
        <taxon>Pentapetalae</taxon>
        <taxon>rosids</taxon>
        <taxon>malvids</taxon>
        <taxon>Brassicales</taxon>
        <taxon>Brassicaceae</taxon>
        <taxon>Eutremeae</taxon>
        <taxon>Eutrema</taxon>
    </lineage>
</organism>
<evidence type="ECO:0000313" key="9">
    <source>
        <dbReference type="Proteomes" id="UP000030689"/>
    </source>
</evidence>
<dbReference type="Gene3D" id="3.30.40.10">
    <property type="entry name" value="Zinc/RING finger domain, C3HC4 (zinc finger)"/>
    <property type="match status" value="2"/>
</dbReference>
<dbReference type="PROSITE" id="PS50081">
    <property type="entry name" value="ZF_DAG_PE_2"/>
    <property type="match status" value="1"/>
</dbReference>
<keyword evidence="3 5" id="KW-0863">Zinc-finger</keyword>
<evidence type="ECO:0008006" key="10">
    <source>
        <dbReference type="Google" id="ProtNLM"/>
    </source>
</evidence>
<evidence type="ECO:0000256" key="5">
    <source>
        <dbReference type="PROSITE-ProRule" id="PRU00175"/>
    </source>
</evidence>
<dbReference type="InterPro" id="IPR002219">
    <property type="entry name" value="PKC_DAG/PE"/>
</dbReference>
<keyword evidence="1" id="KW-0479">Metal-binding</keyword>
<dbReference type="SMART" id="SM00249">
    <property type="entry name" value="PHD"/>
    <property type="match status" value="4"/>
</dbReference>
<dbReference type="PANTHER" id="PTHR46288">
    <property type="entry name" value="PHORBOL-ESTER/DAG-TYPE DOMAIN-CONTAINING PROTEIN"/>
    <property type="match status" value="1"/>
</dbReference>
<keyword evidence="4" id="KW-0862">Zinc</keyword>
<evidence type="ECO:0000256" key="3">
    <source>
        <dbReference type="ARBA" id="ARBA00022771"/>
    </source>
</evidence>
<dbReference type="SUPFAM" id="SSF57889">
    <property type="entry name" value="Cysteine-rich domain"/>
    <property type="match status" value="5"/>
</dbReference>
<dbReference type="PANTHER" id="PTHR46288:SF27">
    <property type="entry name" value="CYSTEINE_HISTIDINE-RICH C1 DOMAIN FAMILY PROTEIN"/>
    <property type="match status" value="1"/>
</dbReference>
<dbReference type="InterPro" id="IPR001841">
    <property type="entry name" value="Znf_RING"/>
</dbReference>
<evidence type="ECO:0000256" key="2">
    <source>
        <dbReference type="ARBA" id="ARBA00022737"/>
    </source>
</evidence>
<dbReference type="Pfam" id="PF03107">
    <property type="entry name" value="C1_2"/>
    <property type="match status" value="2"/>
</dbReference>
<dbReference type="InterPro" id="IPR001965">
    <property type="entry name" value="Znf_PHD"/>
</dbReference>
<evidence type="ECO:0000256" key="1">
    <source>
        <dbReference type="ARBA" id="ARBA00022723"/>
    </source>
</evidence>
<evidence type="ECO:0000256" key="4">
    <source>
        <dbReference type="ARBA" id="ARBA00022833"/>
    </source>
</evidence>
<dbReference type="InterPro" id="IPR011011">
    <property type="entry name" value="Znf_FYVE_PHD"/>
</dbReference>